<feature type="domain" description="DUF302" evidence="1">
    <location>
        <begin position="208"/>
        <end position="270"/>
    </location>
</feature>
<organism evidence="2 3">
    <name type="scientific">Antarcticibacterium flavum</name>
    <dbReference type="NCBI Taxonomy" id="2058175"/>
    <lineage>
        <taxon>Bacteria</taxon>
        <taxon>Pseudomonadati</taxon>
        <taxon>Bacteroidota</taxon>
        <taxon>Flavobacteriia</taxon>
        <taxon>Flavobacteriales</taxon>
        <taxon>Flavobacteriaceae</taxon>
        <taxon>Antarcticibacterium</taxon>
    </lineage>
</organism>
<evidence type="ECO:0000259" key="1">
    <source>
        <dbReference type="Pfam" id="PF03625"/>
    </source>
</evidence>
<dbReference type="PANTHER" id="PTHR38342:SF2">
    <property type="entry name" value="INNER MEMBRANE OR EXPORTED"/>
    <property type="match status" value="1"/>
</dbReference>
<dbReference type="PANTHER" id="PTHR38342">
    <property type="entry name" value="SLR5037 PROTEIN"/>
    <property type="match status" value="1"/>
</dbReference>
<dbReference type="InterPro" id="IPR005180">
    <property type="entry name" value="DUF302"/>
</dbReference>
<dbReference type="Proteomes" id="UP000309016">
    <property type="component" value="Chromosome"/>
</dbReference>
<dbReference type="Pfam" id="PF03625">
    <property type="entry name" value="DUF302"/>
    <property type="match status" value="2"/>
</dbReference>
<dbReference type="InterPro" id="IPR035923">
    <property type="entry name" value="TT1751-like_sf"/>
</dbReference>
<name>A0A5B7X3R9_9FLAO</name>
<evidence type="ECO:0000313" key="3">
    <source>
        <dbReference type="Proteomes" id="UP000309016"/>
    </source>
</evidence>
<proteinExistence type="predicted"/>
<dbReference type="AlphaFoldDB" id="A0A5B7X3R9"/>
<dbReference type="CDD" id="cd14797">
    <property type="entry name" value="DUF302"/>
    <property type="match status" value="2"/>
</dbReference>
<dbReference type="EMBL" id="CP040812">
    <property type="protein sequence ID" value="QCY69372.1"/>
    <property type="molecule type" value="Genomic_DNA"/>
</dbReference>
<accession>A0A5B7X3R9</accession>
<evidence type="ECO:0000313" key="2">
    <source>
        <dbReference type="EMBL" id="QCY69372.1"/>
    </source>
</evidence>
<dbReference type="OrthoDB" id="9799367at2"/>
<dbReference type="RefSeq" id="WP_139065940.1">
    <property type="nucleotide sequence ID" value="NZ_CP040812.1"/>
</dbReference>
<sequence length="303" mass="32824">MKKRTLILLYILPFISCGGGGGLFKGGIGSSAEGINYASANMRVEEAYENLKAALGENDDISVIAEVDHGNNAAGTGLELPASRIIFFGNPKAGTQLMQKDQIAGLDLPLRVLFYENNEEVVALFNSASYMEKRYNLRNSNTLQQISSNLDRLMGDAMGTEVVWGKSANVRNSQGIKTVQSTRSFDETYSSILKILGNNNDIKIIAQLDHSANAASVGMELRPTKLIIFGNPSLGTPLMQSAISTGLDLPQKMLVWEDEEGTVNISFNTPQFLKTRHNFKGLKTEVETMATGLNDLARAAAGI</sequence>
<gene>
    <name evidence="2" type="ORF">FHG64_08180</name>
</gene>
<dbReference type="SUPFAM" id="SSF103247">
    <property type="entry name" value="TT1751-like"/>
    <property type="match status" value="2"/>
</dbReference>
<keyword evidence="3" id="KW-1185">Reference proteome</keyword>
<reference evidence="2 3" key="1">
    <citation type="submission" date="2019-06" db="EMBL/GenBank/DDBJ databases">
        <title>Complete genome sequence of Antarcticibacterium flavum KCTC 52984T from an Antarctic marine sediment.</title>
        <authorList>
            <person name="Lee Y.M."/>
            <person name="Shin S.C."/>
        </authorList>
    </citation>
    <scope>NUCLEOTIDE SEQUENCE [LARGE SCALE GENOMIC DNA]</scope>
    <source>
        <strain evidence="2 3">KCTC 52984</strain>
    </source>
</reference>
<dbReference type="Gene3D" id="3.30.310.70">
    <property type="entry name" value="TT1751-like domain"/>
    <property type="match status" value="2"/>
</dbReference>
<feature type="domain" description="DUF302" evidence="1">
    <location>
        <begin position="67"/>
        <end position="124"/>
    </location>
</feature>
<protein>
    <submittedName>
        <fullName evidence="2">DUF302 domain-containing protein</fullName>
    </submittedName>
</protein>
<dbReference type="KEGG" id="afla:FHG64_08180"/>